<evidence type="ECO:0000256" key="1">
    <source>
        <dbReference type="SAM" id="Phobius"/>
    </source>
</evidence>
<organism evidence="2 3">
    <name type="scientific">Ceratopteris richardii</name>
    <name type="common">Triangle waterfern</name>
    <dbReference type="NCBI Taxonomy" id="49495"/>
    <lineage>
        <taxon>Eukaryota</taxon>
        <taxon>Viridiplantae</taxon>
        <taxon>Streptophyta</taxon>
        <taxon>Embryophyta</taxon>
        <taxon>Tracheophyta</taxon>
        <taxon>Polypodiopsida</taxon>
        <taxon>Polypodiidae</taxon>
        <taxon>Polypodiales</taxon>
        <taxon>Pteridineae</taxon>
        <taxon>Pteridaceae</taxon>
        <taxon>Parkerioideae</taxon>
        <taxon>Ceratopteris</taxon>
    </lineage>
</organism>
<sequence>MNSTLQPILRPAQKGDLVLRPQPVGHGIANSERLLRYLLQRRGDHVRGGSPVMPPCIFRTHFCCFDPLKFFFYQLSFTKIRRSLMFLINRRQALSYLIIDSLILTLILTYAIYTLLKAWMYYSII</sequence>
<feature type="transmembrane region" description="Helical" evidence="1">
    <location>
        <begin position="93"/>
        <end position="113"/>
    </location>
</feature>
<keyword evidence="3" id="KW-1185">Reference proteome</keyword>
<keyword evidence="1" id="KW-0812">Transmembrane</keyword>
<dbReference type="Proteomes" id="UP000825935">
    <property type="component" value="Chromosome 8"/>
</dbReference>
<comment type="caution">
    <text evidence="2">The sequence shown here is derived from an EMBL/GenBank/DDBJ whole genome shotgun (WGS) entry which is preliminary data.</text>
</comment>
<name>A0A8T2UB96_CERRI</name>
<gene>
    <name evidence="2" type="ORF">KP509_08G028700</name>
</gene>
<reference evidence="2" key="1">
    <citation type="submission" date="2021-08" db="EMBL/GenBank/DDBJ databases">
        <title>WGS assembly of Ceratopteris richardii.</title>
        <authorList>
            <person name="Marchant D.B."/>
            <person name="Chen G."/>
            <person name="Jenkins J."/>
            <person name="Shu S."/>
            <person name="Leebens-Mack J."/>
            <person name="Grimwood J."/>
            <person name="Schmutz J."/>
            <person name="Soltis P."/>
            <person name="Soltis D."/>
            <person name="Chen Z.-H."/>
        </authorList>
    </citation>
    <scope>NUCLEOTIDE SEQUENCE</scope>
    <source>
        <strain evidence="2">Whitten #5841</strain>
        <tissue evidence="2">Leaf</tissue>
    </source>
</reference>
<evidence type="ECO:0000313" key="2">
    <source>
        <dbReference type="EMBL" id="KAH7431073.1"/>
    </source>
</evidence>
<dbReference type="AlphaFoldDB" id="A0A8T2UB96"/>
<proteinExistence type="predicted"/>
<accession>A0A8T2UB96</accession>
<keyword evidence="1" id="KW-1133">Transmembrane helix</keyword>
<evidence type="ECO:0000313" key="3">
    <source>
        <dbReference type="Proteomes" id="UP000825935"/>
    </source>
</evidence>
<protein>
    <submittedName>
        <fullName evidence="2">Uncharacterized protein</fullName>
    </submittedName>
</protein>
<keyword evidence="1" id="KW-0472">Membrane</keyword>
<dbReference type="EMBL" id="CM035413">
    <property type="protein sequence ID" value="KAH7431073.1"/>
    <property type="molecule type" value="Genomic_DNA"/>
</dbReference>